<dbReference type="InParanoid" id="B9RBX5"/>
<proteinExistence type="predicted"/>
<dbReference type="Proteomes" id="UP000008311">
    <property type="component" value="Unassembled WGS sequence"/>
</dbReference>
<evidence type="ECO:0000313" key="2">
    <source>
        <dbReference type="Proteomes" id="UP000008311"/>
    </source>
</evidence>
<evidence type="ECO:0000313" key="1">
    <source>
        <dbReference type="EMBL" id="EEF51046.1"/>
    </source>
</evidence>
<organism evidence="1 2">
    <name type="scientific">Ricinus communis</name>
    <name type="common">Castor bean</name>
    <dbReference type="NCBI Taxonomy" id="3988"/>
    <lineage>
        <taxon>Eukaryota</taxon>
        <taxon>Viridiplantae</taxon>
        <taxon>Streptophyta</taxon>
        <taxon>Embryophyta</taxon>
        <taxon>Tracheophyta</taxon>
        <taxon>Spermatophyta</taxon>
        <taxon>Magnoliopsida</taxon>
        <taxon>eudicotyledons</taxon>
        <taxon>Gunneridae</taxon>
        <taxon>Pentapetalae</taxon>
        <taxon>rosids</taxon>
        <taxon>fabids</taxon>
        <taxon>Malpighiales</taxon>
        <taxon>Euphorbiaceae</taxon>
        <taxon>Acalyphoideae</taxon>
        <taxon>Acalypheae</taxon>
        <taxon>Ricinus</taxon>
    </lineage>
</organism>
<accession>B9RBX5</accession>
<dbReference type="EMBL" id="EQ973774">
    <property type="protein sequence ID" value="EEF51046.1"/>
    <property type="molecule type" value="Genomic_DNA"/>
</dbReference>
<reference evidence="2" key="1">
    <citation type="journal article" date="2010" name="Nat. Biotechnol.">
        <title>Draft genome sequence of the oilseed species Ricinus communis.</title>
        <authorList>
            <person name="Chan A.P."/>
            <person name="Crabtree J."/>
            <person name="Zhao Q."/>
            <person name="Lorenzi H."/>
            <person name="Orvis J."/>
            <person name="Puiu D."/>
            <person name="Melake-Berhan A."/>
            <person name="Jones K.M."/>
            <person name="Redman J."/>
            <person name="Chen G."/>
            <person name="Cahoon E.B."/>
            <person name="Gedil M."/>
            <person name="Stanke M."/>
            <person name="Haas B.J."/>
            <person name="Wortman J.R."/>
            <person name="Fraser-Liggett C.M."/>
            <person name="Ravel J."/>
            <person name="Rabinowicz P.D."/>
        </authorList>
    </citation>
    <scope>NUCLEOTIDE SEQUENCE [LARGE SCALE GENOMIC DNA]</scope>
    <source>
        <strain evidence="2">cv. Hale</strain>
    </source>
</reference>
<protein>
    <submittedName>
        <fullName evidence="1">Uncharacterized protein</fullName>
    </submittedName>
</protein>
<keyword evidence="2" id="KW-1185">Reference proteome</keyword>
<dbReference type="AlphaFoldDB" id="B9RBX5"/>
<gene>
    <name evidence="1" type="ORF">RCOM_1682220</name>
</gene>
<name>B9RBX5_RICCO</name>
<sequence>MFVAKLPKPIGSLQHSKEIESKQHNPCEKPQLPSYYRARKGTEQDLIIPPTLAFPILARMAPSLLNLHHLTSGLLHPHPYSRALCPHQYFPTSSLSKKSPESYESD</sequence>